<keyword evidence="4 12" id="KW-0645">Protease</keyword>
<dbReference type="GO" id="GO:0008233">
    <property type="term" value="F:peptidase activity"/>
    <property type="evidence" value="ECO:0007669"/>
    <property type="project" value="UniProtKB-KW"/>
</dbReference>
<feature type="transmembrane region" description="Helical" evidence="10">
    <location>
        <begin position="118"/>
        <end position="141"/>
    </location>
</feature>
<dbReference type="InterPro" id="IPR044838">
    <property type="entry name" value="EGY1-like"/>
</dbReference>
<keyword evidence="9 10" id="KW-0472">Membrane</keyword>
<evidence type="ECO:0000256" key="6">
    <source>
        <dbReference type="ARBA" id="ARBA00022801"/>
    </source>
</evidence>
<comment type="caution">
    <text evidence="12">The sequence shown here is derived from an EMBL/GenBank/DDBJ whole genome shotgun (WGS) entry which is preliminary data.</text>
</comment>
<dbReference type="InterPro" id="IPR008915">
    <property type="entry name" value="Peptidase_M50"/>
</dbReference>
<reference evidence="12 13" key="1">
    <citation type="journal article" date="2013" name="Int. J. Syst. Evol. Microbiol.">
        <title>Marinoscillum luteum sp. nov., isolated from marine sediment.</title>
        <authorList>
            <person name="Cha I.T."/>
            <person name="Park S.J."/>
            <person name="Kim S.J."/>
            <person name="Kim J.G."/>
            <person name="Jung M.Y."/>
            <person name="Shin K.S."/>
            <person name="Kwon K.K."/>
            <person name="Yang S.H."/>
            <person name="Seo Y.S."/>
            <person name="Rhee S.K."/>
        </authorList>
    </citation>
    <scope>NUCLEOTIDE SEQUENCE [LARGE SCALE GENOMIC DNA]</scope>
    <source>
        <strain evidence="12 13">KCTC 23939</strain>
    </source>
</reference>
<keyword evidence="13" id="KW-1185">Reference proteome</keyword>
<proteinExistence type="inferred from homology"/>
<evidence type="ECO:0000256" key="1">
    <source>
        <dbReference type="ARBA" id="ARBA00001947"/>
    </source>
</evidence>
<evidence type="ECO:0000256" key="8">
    <source>
        <dbReference type="ARBA" id="ARBA00022989"/>
    </source>
</evidence>
<evidence type="ECO:0000256" key="5">
    <source>
        <dbReference type="ARBA" id="ARBA00022692"/>
    </source>
</evidence>
<evidence type="ECO:0000313" key="13">
    <source>
        <dbReference type="Proteomes" id="UP001610063"/>
    </source>
</evidence>
<keyword evidence="5 10" id="KW-0812">Transmembrane</keyword>
<sequence>MIKKHKQHLIHIGLFLLTIITTTLAGAEWMYSKYVLWVDEDLLMTWDEFIGGFQFSIPFLLILTFHEFGHYFTARHHNIRVTLPYYIPMWLGFILSPSFGTMGAFIRIKDHIYSLKHYFDVGISGPLAGFVIAIGVIWYGFANLPEPEYIYQVHPEYEQYGLDYADHVYDNDSTASFRFGSNAIFWFFEEYVADPARMPHDNEIIHYPLLLAGYLALFFTALNLLPIGQLDGGHILFGLIGARRHEKVSKVLFSIFLFYAGLGLISIQDMADVGLESSLHFLILIGAYLYFLFICSASMFKSRQDRWMFAAIMFSAQFIVHYLFQWEGYSGWLLFGLLLGRFMGIVHPPVLDNTPLSVERKLLGWVALIIFILCFSPQPFILDIPELITE</sequence>
<gene>
    <name evidence="12" type="ORF">ACHKAR_03445</name>
</gene>
<keyword evidence="6" id="KW-0378">Hydrolase</keyword>
<keyword evidence="7" id="KW-0809">Transit peptide</keyword>
<dbReference type="Proteomes" id="UP001610063">
    <property type="component" value="Unassembled WGS sequence"/>
</dbReference>
<evidence type="ECO:0000256" key="3">
    <source>
        <dbReference type="ARBA" id="ARBA00007931"/>
    </source>
</evidence>
<feature type="transmembrane region" description="Helical" evidence="10">
    <location>
        <begin position="279"/>
        <end position="300"/>
    </location>
</feature>
<keyword evidence="8 10" id="KW-1133">Transmembrane helix</keyword>
<evidence type="ECO:0000256" key="9">
    <source>
        <dbReference type="ARBA" id="ARBA00023136"/>
    </source>
</evidence>
<dbReference type="PANTHER" id="PTHR31412:SF0">
    <property type="entry name" value="ZINC METALLOPROTEASE EGY1, CHLOROPLASTIC-RELATED"/>
    <property type="match status" value="1"/>
</dbReference>
<feature type="transmembrane region" description="Helical" evidence="10">
    <location>
        <begin position="362"/>
        <end position="381"/>
    </location>
</feature>
<evidence type="ECO:0000256" key="2">
    <source>
        <dbReference type="ARBA" id="ARBA00004141"/>
    </source>
</evidence>
<organism evidence="12 13">
    <name type="scientific">Marinoscillum luteum</name>
    <dbReference type="NCBI Taxonomy" id="861051"/>
    <lineage>
        <taxon>Bacteria</taxon>
        <taxon>Pseudomonadati</taxon>
        <taxon>Bacteroidota</taxon>
        <taxon>Cytophagia</taxon>
        <taxon>Cytophagales</taxon>
        <taxon>Reichenbachiellaceae</taxon>
        <taxon>Marinoscillum</taxon>
    </lineage>
</organism>
<dbReference type="Pfam" id="PF02163">
    <property type="entry name" value="Peptidase_M50"/>
    <property type="match status" value="1"/>
</dbReference>
<evidence type="ECO:0000259" key="11">
    <source>
        <dbReference type="Pfam" id="PF02163"/>
    </source>
</evidence>
<protein>
    <submittedName>
        <fullName evidence="12">Site-2 protease family protein</fullName>
    </submittedName>
</protein>
<dbReference type="PANTHER" id="PTHR31412">
    <property type="entry name" value="ZINC METALLOPROTEASE EGY1"/>
    <property type="match status" value="1"/>
</dbReference>
<comment type="similarity">
    <text evidence="3">Belongs to the peptidase M50B family.</text>
</comment>
<dbReference type="EMBL" id="JBIPKE010000011">
    <property type="protein sequence ID" value="MFH6982475.1"/>
    <property type="molecule type" value="Genomic_DNA"/>
</dbReference>
<name>A0ABW7N600_9BACT</name>
<evidence type="ECO:0000256" key="10">
    <source>
        <dbReference type="SAM" id="Phobius"/>
    </source>
</evidence>
<feature type="transmembrane region" description="Helical" evidence="10">
    <location>
        <begin position="85"/>
        <end position="106"/>
    </location>
</feature>
<dbReference type="CDD" id="cd06160">
    <property type="entry name" value="S2P-M50_like_2"/>
    <property type="match status" value="1"/>
</dbReference>
<comment type="cofactor">
    <cofactor evidence="1">
        <name>Zn(2+)</name>
        <dbReference type="ChEBI" id="CHEBI:29105"/>
    </cofactor>
</comment>
<feature type="transmembrane region" description="Helical" evidence="10">
    <location>
        <begin position="330"/>
        <end position="350"/>
    </location>
</feature>
<evidence type="ECO:0000256" key="4">
    <source>
        <dbReference type="ARBA" id="ARBA00022670"/>
    </source>
</evidence>
<evidence type="ECO:0000256" key="7">
    <source>
        <dbReference type="ARBA" id="ARBA00022946"/>
    </source>
</evidence>
<comment type="subcellular location">
    <subcellularLocation>
        <location evidence="2">Membrane</location>
        <topology evidence="2">Multi-pass membrane protein</topology>
    </subcellularLocation>
</comment>
<feature type="transmembrane region" description="Helical" evidence="10">
    <location>
        <begin position="307"/>
        <end position="324"/>
    </location>
</feature>
<accession>A0ABW7N600</accession>
<dbReference type="RefSeq" id="WP_395416173.1">
    <property type="nucleotide sequence ID" value="NZ_JBIPKE010000011.1"/>
</dbReference>
<evidence type="ECO:0000313" key="12">
    <source>
        <dbReference type="EMBL" id="MFH6982475.1"/>
    </source>
</evidence>
<feature type="domain" description="Peptidase M50" evidence="11">
    <location>
        <begin position="55"/>
        <end position="251"/>
    </location>
</feature>
<feature type="transmembrane region" description="Helical" evidence="10">
    <location>
        <begin position="248"/>
        <end position="267"/>
    </location>
</feature>
<dbReference type="GO" id="GO:0006508">
    <property type="term" value="P:proteolysis"/>
    <property type="evidence" value="ECO:0007669"/>
    <property type="project" value="UniProtKB-KW"/>
</dbReference>